<dbReference type="InterPro" id="IPR007280">
    <property type="entry name" value="Peptidase_C_arc/bac"/>
</dbReference>
<dbReference type="InterPro" id="IPR034033">
    <property type="entry name" value="Serralysin-like"/>
</dbReference>
<feature type="region of interest" description="Disordered" evidence="6">
    <location>
        <begin position="1"/>
        <end position="21"/>
    </location>
</feature>
<feature type="compositionally biased region" description="Low complexity" evidence="6">
    <location>
        <begin position="1"/>
        <end position="15"/>
    </location>
</feature>
<dbReference type="InterPro" id="IPR006026">
    <property type="entry name" value="Peptidase_Metallo"/>
</dbReference>
<dbReference type="Gene3D" id="2.150.10.10">
    <property type="entry name" value="Serralysin-like metalloprotease, C-terminal"/>
    <property type="match status" value="8"/>
</dbReference>
<evidence type="ECO:0000256" key="3">
    <source>
        <dbReference type="ARBA" id="ARBA00009490"/>
    </source>
</evidence>
<dbReference type="EC" id="3.4.24.40" evidence="8"/>
<dbReference type="GO" id="GO:0006508">
    <property type="term" value="P:proteolysis"/>
    <property type="evidence" value="ECO:0007669"/>
    <property type="project" value="InterPro"/>
</dbReference>
<dbReference type="InterPro" id="IPR011049">
    <property type="entry name" value="Serralysin-like_metalloprot_C"/>
</dbReference>
<feature type="region of interest" description="Disordered" evidence="6">
    <location>
        <begin position="1358"/>
        <end position="1385"/>
    </location>
</feature>
<dbReference type="InterPro" id="IPR018511">
    <property type="entry name" value="Hemolysin-typ_Ca-bd_CS"/>
</dbReference>
<evidence type="ECO:0000313" key="9">
    <source>
        <dbReference type="Proteomes" id="UP000587415"/>
    </source>
</evidence>
<feature type="domain" description="Peptidase metallopeptidase" evidence="7">
    <location>
        <begin position="104"/>
        <end position="283"/>
    </location>
</feature>
<evidence type="ECO:0000256" key="2">
    <source>
        <dbReference type="ARBA" id="ARBA00004613"/>
    </source>
</evidence>
<evidence type="ECO:0000256" key="4">
    <source>
        <dbReference type="ARBA" id="ARBA00022525"/>
    </source>
</evidence>
<dbReference type="SMART" id="SM00235">
    <property type="entry name" value="ZnMc"/>
    <property type="match status" value="1"/>
</dbReference>
<gene>
    <name evidence="8" type="ORF">GGQ87_001567</name>
</gene>
<evidence type="ECO:0000256" key="5">
    <source>
        <dbReference type="ARBA" id="ARBA00022737"/>
    </source>
</evidence>
<dbReference type="InterPro" id="IPR013858">
    <property type="entry name" value="Peptidase_M10B_C"/>
</dbReference>
<reference evidence="8 9" key="1">
    <citation type="submission" date="2020-03" db="EMBL/GenBank/DDBJ databases">
        <title>Genomic Encyclopedia of Type Strains, Phase IV (KMG-IV): sequencing the most valuable type-strain genomes for metagenomic binning, comparative biology and taxonomic classification.</title>
        <authorList>
            <person name="Goeker M."/>
        </authorList>
    </citation>
    <scope>NUCLEOTIDE SEQUENCE [LARGE SCALE GENOMIC DNA]</scope>
    <source>
        <strain evidence="8 9">DSM 4736</strain>
    </source>
</reference>
<dbReference type="RefSeq" id="WP_168046332.1">
    <property type="nucleotide sequence ID" value="NZ_JAATJM010000001.1"/>
</dbReference>
<protein>
    <submittedName>
        <fullName evidence="8">Serralysin</fullName>
        <ecNumber evidence="8">3.4.24.40</ecNumber>
    </submittedName>
</protein>
<sequence>MFDSFSRSFGSPSSFVADSDGAPSVQPVADPSFGAVASYDICGCCGRFHGAVEAAGSGPQGVLLNADDRGLFGPNGKPSLDPIDAGSQITRSNTSWATGLGQPAVVTYAFRLSAAVMPTDTAGFSQFNSFQIAAAELSLAAWSDVANITFNRVTDVGSQYSNNATILFGNYASGQDGAAAFAYLPGGMPGATSSNAVQGDVWVNSSLSYNAVPVMQAYGHQALLHEIGHAIGLSHPADYNASATGVITYGADAIYFEDSRQFSVMSYFSEQETGADFRTNGTGNNRYSAVPLLDDIAAAQRLYGANMTTRTGDTVYGFNSTATFPWFNANSAASALIFAVWDAGGTDTFDFSGYSVAQTIDLRQGAFSSVGGLVGNIAIAIGVVIENVIGGSGVDTIRGNSAANVITGNGGNDVIDGGLGTDTVVFSGARASYTITWNGQVGTVTGPDGTVTVRNVESLQFSDQTIAAAPTGGVTVAGDITNETINGTNFADTIGGLGGTDTINGLDGADTLSGGSGDDVLNGGNDADFLVGGLGADTLNGGAGFDTADYSGAGAGITVNLTNGVASGGAGADTLSSIEEVRGTAFADTLTGDGADNILRGGGGLDTLNGGGGADQLFSGAPGEGGGAPDIVKSFSTTNNSIGSAVSLAGGFDLGTRSDVANSTTIPHATVVATGHGGKEFYAVTVAAGETVVFDIDNASFDSVLRIYDAGNVRLAQNDDAATGDGGSATDSALSYTFASAGTYYIEVSQWQSGSDATLVTSAPPAGGTYRLHVSVPSAPVTPILFLGATMNGEAGNDVLNGSIGRDTLNGGADDDQLIGGAENDTIDGGNGTDTAVFSGARSAYTITLNAGVTTVTGPEGTDTLSNVERLQFADGLFDPAGAPLNGTINGTPNADSLNGTTGADTINGLDGDDLINAGLGNDTVDGGTGVDTAVFSGTMAGSTVSTAAGVTTVNGPDGVDSLSNVERLRFSDGTLIVGAGGGQYYAGTANADAITGTAFNDQIESAGSDDTITGGAGADAIDGGGGTDTAVYSGARSAYTISFAAGVTTITGPDGTDTLTNVERLQFADGFYTIAGAPIMNPINGTAGADTLTGTAGFDAISGGGGDDTLTGGGSNDTISGDAGTDTAVFSGLRSAYTVSTVGGTTTVTGPDGTDTLTTVERLRFDDITLIVGAGGGQYFAGTPNNDAFVGTAFADEFQGAGGADVINGQAGDDLIVGGDGDDQLTAGGGVDVLFGGLGADALSGDSGDQLWGEDGDDTLVVTGSAASAGVLISGGTGVDTAVLNGVSAQVDLSAGTGSVGSTAVSIFATENVTVGGTTAAVRTVSGSSGANTLAAAAGSAFAVVFDGRGGDDVLTGANGSDSLTGGEGDDTLRGGAGSDQLIGGNGVDTGDYRGAAGGVTANLTLGSASNDGDGATDVLSALENLFGSAFNDVLTGDGGDNVFRGGAGVDVLNGGAGIDTVDYSGAAGAVNAQLNANRSTNDGDGGTDTFTGVENLTGSAFNDTLIGDGGANVLRGGLGSDTLLGLVGNDVLWGGSGALNALQGGLGDDTYVLEAADSVFEAAGEGTDTVDARIATYVLANNVENLIFGGVGNFTGTGNAAANVMTGGAGDDVLRGRGGADVMNGGAGTDTADYTLAAAATVIRLDLQRATNDGDGATDTFTSVENAIGSNYNDVIYGDANANVIQGGIGSDVLVGGGGNDILMGGSGGVNNQLQGGTGDDLYILDAFDTIVELAGEGIDTVQARVGSYTLGNNVENLFYTGPGSFVGSGNALNNTITGGALDDILRGGGGNDTINGGLGSDELQLRGVAANYTITAEGAGWRIVDSVAGRDGSTFVTSIEVLRYANNTTTTLTYGAPAPLEPAAKDGGMLVLPTLVDDKDLFGPQVLPIQDDFLVLPDTFVDAAAKDWDDAQVLPGAADDAAFVIMEDRHYTEFQHAPADRIDTTHDVFDYTRAWLDPWA</sequence>
<keyword evidence="5" id="KW-0677">Repeat</keyword>
<dbReference type="Pfam" id="PF04151">
    <property type="entry name" value="PPC"/>
    <property type="match status" value="1"/>
</dbReference>
<name>A0A7X5YKF6_9CAUL</name>
<evidence type="ECO:0000313" key="8">
    <source>
        <dbReference type="EMBL" id="NJC41309.1"/>
    </source>
</evidence>
<comment type="subcellular location">
    <subcellularLocation>
        <location evidence="2">Secreted</location>
    </subcellularLocation>
</comment>
<dbReference type="InterPro" id="IPR024079">
    <property type="entry name" value="MetalloPept_cat_dom_sf"/>
</dbReference>
<dbReference type="Pfam" id="PF08548">
    <property type="entry name" value="Peptidase_M10_C"/>
    <property type="match status" value="1"/>
</dbReference>
<comment type="caution">
    <text evidence="8">The sequence shown here is derived from an EMBL/GenBank/DDBJ whole genome shotgun (WGS) entry which is preliminary data.</text>
</comment>
<dbReference type="Pfam" id="PF00353">
    <property type="entry name" value="HemolysinCabind"/>
    <property type="match status" value="15"/>
</dbReference>
<dbReference type="PANTHER" id="PTHR38340:SF1">
    <property type="entry name" value="S-LAYER PROTEIN"/>
    <property type="match status" value="1"/>
</dbReference>
<comment type="similarity">
    <text evidence="3">Belongs to the peptidase M10B family.</text>
</comment>
<dbReference type="CDD" id="cd04277">
    <property type="entry name" value="ZnMc_serralysin_like"/>
    <property type="match status" value="1"/>
</dbReference>
<evidence type="ECO:0000259" key="7">
    <source>
        <dbReference type="SMART" id="SM00235"/>
    </source>
</evidence>
<dbReference type="SUPFAM" id="SSF55486">
    <property type="entry name" value="Metalloproteases ('zincins'), catalytic domain"/>
    <property type="match status" value="1"/>
</dbReference>
<dbReference type="GO" id="GO:0008270">
    <property type="term" value="F:zinc ion binding"/>
    <property type="evidence" value="ECO:0007669"/>
    <property type="project" value="InterPro"/>
</dbReference>
<dbReference type="Proteomes" id="UP000587415">
    <property type="component" value="Unassembled WGS sequence"/>
</dbReference>
<dbReference type="GO" id="GO:0008237">
    <property type="term" value="F:metallopeptidase activity"/>
    <property type="evidence" value="ECO:0007669"/>
    <property type="project" value="InterPro"/>
</dbReference>
<dbReference type="Gene3D" id="2.60.120.380">
    <property type="match status" value="1"/>
</dbReference>
<dbReference type="SUPFAM" id="SSF51120">
    <property type="entry name" value="beta-Roll"/>
    <property type="match status" value="11"/>
</dbReference>
<proteinExistence type="inferred from homology"/>
<dbReference type="InterPro" id="IPR050557">
    <property type="entry name" value="RTX_toxin/Mannuronan_C5-epim"/>
</dbReference>
<dbReference type="PRINTS" id="PR00313">
    <property type="entry name" value="CABNDNGRPT"/>
</dbReference>
<organism evidence="8 9">
    <name type="scientific">Brevundimonas alba</name>
    <dbReference type="NCBI Taxonomy" id="74314"/>
    <lineage>
        <taxon>Bacteria</taxon>
        <taxon>Pseudomonadati</taxon>
        <taxon>Pseudomonadota</taxon>
        <taxon>Alphaproteobacteria</taxon>
        <taxon>Caulobacterales</taxon>
        <taxon>Caulobacteraceae</taxon>
        <taxon>Brevundimonas</taxon>
    </lineage>
</organism>
<evidence type="ECO:0000256" key="6">
    <source>
        <dbReference type="SAM" id="MobiDB-lite"/>
    </source>
</evidence>
<dbReference type="GO" id="GO:0005615">
    <property type="term" value="C:extracellular space"/>
    <property type="evidence" value="ECO:0007669"/>
    <property type="project" value="InterPro"/>
</dbReference>
<dbReference type="InterPro" id="IPR001343">
    <property type="entry name" value="Hemolysn_Ca-bd"/>
</dbReference>
<dbReference type="PROSITE" id="PS00330">
    <property type="entry name" value="HEMOLYSIN_CALCIUM"/>
    <property type="match status" value="11"/>
</dbReference>
<keyword evidence="4" id="KW-0964">Secreted</keyword>
<dbReference type="PANTHER" id="PTHR38340">
    <property type="entry name" value="S-LAYER PROTEIN"/>
    <property type="match status" value="1"/>
</dbReference>
<dbReference type="GO" id="GO:0005509">
    <property type="term" value="F:calcium ion binding"/>
    <property type="evidence" value="ECO:0007669"/>
    <property type="project" value="InterPro"/>
</dbReference>
<evidence type="ECO:0000256" key="1">
    <source>
        <dbReference type="ARBA" id="ARBA00001913"/>
    </source>
</evidence>
<comment type="cofactor">
    <cofactor evidence="1">
        <name>Ca(2+)</name>
        <dbReference type="ChEBI" id="CHEBI:29108"/>
    </cofactor>
</comment>
<keyword evidence="9" id="KW-1185">Reference proteome</keyword>
<dbReference type="Gene3D" id="3.40.390.10">
    <property type="entry name" value="Collagenase (Catalytic Domain)"/>
    <property type="match status" value="1"/>
</dbReference>
<dbReference type="EMBL" id="JAATJM010000001">
    <property type="protein sequence ID" value="NJC41309.1"/>
    <property type="molecule type" value="Genomic_DNA"/>
</dbReference>
<accession>A0A7X5YKF6</accession>
<keyword evidence="8" id="KW-0378">Hydrolase</keyword>